<organism evidence="10 11">
    <name type="scientific">Rattus norvegicus</name>
    <name type="common">Rat</name>
    <dbReference type="NCBI Taxonomy" id="10116"/>
    <lineage>
        <taxon>Eukaryota</taxon>
        <taxon>Metazoa</taxon>
        <taxon>Chordata</taxon>
        <taxon>Craniata</taxon>
        <taxon>Vertebrata</taxon>
        <taxon>Euteleostomi</taxon>
        <taxon>Mammalia</taxon>
        <taxon>Eutheria</taxon>
        <taxon>Euarchontoglires</taxon>
        <taxon>Glires</taxon>
        <taxon>Rodentia</taxon>
        <taxon>Myomorpha</taxon>
        <taxon>Muroidea</taxon>
        <taxon>Muridae</taxon>
        <taxon>Murinae</taxon>
        <taxon>Rattus</taxon>
    </lineage>
</organism>
<comment type="subcellular location">
    <subcellularLocation>
        <location evidence="1">Membrane</location>
        <topology evidence="1">Single-pass membrane protein</topology>
    </subcellularLocation>
</comment>
<feature type="transmembrane region" description="Helical" evidence="8">
    <location>
        <begin position="70"/>
        <end position="95"/>
    </location>
</feature>
<dbReference type="InterPro" id="IPR001195">
    <property type="entry name" value="Glycophorin"/>
</dbReference>
<dbReference type="Proteomes" id="UP000234681">
    <property type="component" value="Chromosome 19"/>
</dbReference>
<dbReference type="PROSITE" id="PS00312">
    <property type="entry name" value="GLYCOPHORIN_A"/>
    <property type="match status" value="1"/>
</dbReference>
<keyword evidence="2 8" id="KW-0812">Transmembrane</keyword>
<evidence type="ECO:0000256" key="4">
    <source>
        <dbReference type="ARBA" id="ARBA00022989"/>
    </source>
</evidence>
<dbReference type="AlphaFoldDB" id="A6IYH5"/>
<evidence type="ECO:0000256" key="9">
    <source>
        <dbReference type="SAM" id="SignalP"/>
    </source>
</evidence>
<reference evidence="11" key="1">
    <citation type="submission" date="2005-09" db="EMBL/GenBank/DDBJ databases">
        <authorList>
            <person name="Mural R.J."/>
            <person name="Li P.W."/>
            <person name="Adams M.D."/>
            <person name="Amanatides P.G."/>
            <person name="Baden-Tillson H."/>
            <person name="Barnstead M."/>
            <person name="Chin S.H."/>
            <person name="Dew I."/>
            <person name="Evans C.A."/>
            <person name="Ferriera S."/>
            <person name="Flanigan M."/>
            <person name="Fosler C."/>
            <person name="Glodek A."/>
            <person name="Gu Z."/>
            <person name="Holt R.A."/>
            <person name="Jennings D."/>
            <person name="Kraft C.L."/>
            <person name="Lu F."/>
            <person name="Nguyen T."/>
            <person name="Nusskern D.R."/>
            <person name="Pfannkoch C.M."/>
            <person name="Sitter C."/>
            <person name="Sutton G.G."/>
            <person name="Venter J.C."/>
            <person name="Wang Z."/>
            <person name="Woodage T."/>
            <person name="Zheng X.H."/>
            <person name="Zhong F."/>
        </authorList>
    </citation>
    <scope>NUCLEOTIDE SEQUENCE [LARGE SCALE GENOMIC DNA]</scope>
    <source>
        <strain>BN</strain>
        <strain evidence="11">Sprague-Dawley</strain>
    </source>
</reference>
<keyword evidence="5 8" id="KW-0472">Membrane</keyword>
<feature type="chain" id="PRO_5039904276" description="Glycophorin-A" evidence="9">
    <location>
        <begin position="28"/>
        <end position="134"/>
    </location>
</feature>
<keyword evidence="4 8" id="KW-1133">Transmembrane helix</keyword>
<evidence type="ECO:0000256" key="6">
    <source>
        <dbReference type="ARBA" id="ARBA00023180"/>
    </source>
</evidence>
<dbReference type="InterPro" id="IPR049535">
    <property type="entry name" value="GYPA_B"/>
</dbReference>
<feature type="signal peptide" evidence="9">
    <location>
        <begin position="1"/>
        <end position="27"/>
    </location>
</feature>
<proteinExistence type="predicted"/>
<sequence length="134" mass="14549">MTDPTPATVTLTHFLTAILHIPLTLHSQEEHSPPWSGLDAPHHTPLPEVPVRAKDLTDLSSHTGMLEHEFSAPVAILIILGVMAGIIGIILLISYSIGQIIKKRSVDIQPPEDEDQGVPLSSIEQTVNQEFANV</sequence>
<evidence type="ECO:0000313" key="11">
    <source>
        <dbReference type="Proteomes" id="UP000234681"/>
    </source>
</evidence>
<keyword evidence="9" id="KW-0732">Signal</keyword>
<dbReference type="PANTHER" id="PTHR13813:SF3">
    <property type="entry name" value="GLYCOPHORIN-A"/>
    <property type="match status" value="1"/>
</dbReference>
<gene>
    <name evidence="10" type="ORF">rCG_51636</name>
</gene>
<dbReference type="InterPro" id="IPR018938">
    <property type="entry name" value="Glycophorin_CS"/>
</dbReference>
<dbReference type="Gene3D" id="1.20.5.70">
    <property type="match status" value="1"/>
</dbReference>
<dbReference type="GO" id="GO:0016020">
    <property type="term" value="C:membrane"/>
    <property type="evidence" value="ECO:0007669"/>
    <property type="project" value="UniProtKB-SubCell"/>
</dbReference>
<protein>
    <recommendedName>
        <fullName evidence="7">Glycophorin-A</fullName>
    </recommendedName>
</protein>
<accession>A6IYH5</accession>
<evidence type="ECO:0000313" key="10">
    <source>
        <dbReference type="EMBL" id="EDL92303.1"/>
    </source>
</evidence>
<dbReference type="EMBL" id="CH473972">
    <property type="protein sequence ID" value="EDL92303.1"/>
    <property type="molecule type" value="Genomic_DNA"/>
</dbReference>
<name>A6IYH5_RAT</name>
<evidence type="ECO:0000256" key="2">
    <source>
        <dbReference type="ARBA" id="ARBA00022692"/>
    </source>
</evidence>
<evidence type="ECO:0000256" key="7">
    <source>
        <dbReference type="ARBA" id="ARBA00039521"/>
    </source>
</evidence>
<evidence type="ECO:0000256" key="3">
    <source>
        <dbReference type="ARBA" id="ARBA00022981"/>
    </source>
</evidence>
<keyword evidence="3" id="KW-0730">Sialic acid</keyword>
<evidence type="ECO:0000256" key="8">
    <source>
        <dbReference type="SAM" id="Phobius"/>
    </source>
</evidence>
<keyword evidence="6" id="KW-0325">Glycoprotein</keyword>
<evidence type="ECO:0000256" key="1">
    <source>
        <dbReference type="ARBA" id="ARBA00004167"/>
    </source>
</evidence>
<dbReference type="PANTHER" id="PTHR13813">
    <property type="entry name" value="GLYCOPHORIN"/>
    <property type="match status" value="1"/>
</dbReference>
<evidence type="ECO:0000256" key="5">
    <source>
        <dbReference type="ARBA" id="ARBA00023136"/>
    </source>
</evidence>
<dbReference type="Pfam" id="PF01102">
    <property type="entry name" value="Glycophorin_A"/>
    <property type="match status" value="1"/>
</dbReference>